<dbReference type="SUPFAM" id="SSF56784">
    <property type="entry name" value="HAD-like"/>
    <property type="match status" value="1"/>
</dbReference>
<organism evidence="8">
    <name type="scientific">Tetraodon nigroviridis</name>
    <name type="common">Spotted green pufferfish</name>
    <name type="synonym">Chelonodon nigroviridis</name>
    <dbReference type="NCBI Taxonomy" id="99883"/>
    <lineage>
        <taxon>Eukaryota</taxon>
        <taxon>Metazoa</taxon>
        <taxon>Chordata</taxon>
        <taxon>Craniata</taxon>
        <taxon>Vertebrata</taxon>
        <taxon>Euteleostomi</taxon>
        <taxon>Actinopterygii</taxon>
        <taxon>Neopterygii</taxon>
        <taxon>Teleostei</taxon>
        <taxon>Neoteleostei</taxon>
        <taxon>Acanthomorphata</taxon>
        <taxon>Eupercaria</taxon>
        <taxon>Tetraodontiformes</taxon>
        <taxon>Tetradontoidea</taxon>
        <taxon>Tetraodontidae</taxon>
        <taxon>Tetraodon</taxon>
    </lineage>
</organism>
<feature type="compositionally biased region" description="Low complexity" evidence="6">
    <location>
        <begin position="1453"/>
        <end position="1464"/>
    </location>
</feature>
<dbReference type="EMBL" id="CAAE01014764">
    <property type="protein sequence ID" value="CAG05290.1"/>
    <property type="molecule type" value="Genomic_DNA"/>
</dbReference>
<dbReference type="SUPFAM" id="SSF55961">
    <property type="entry name" value="Bet v1-like"/>
    <property type="match status" value="1"/>
</dbReference>
<dbReference type="InterPro" id="IPR001666">
    <property type="entry name" value="PI_transfer"/>
</dbReference>
<dbReference type="Pfam" id="PF24695">
    <property type="entry name" value="PITM1-3"/>
    <property type="match status" value="2"/>
</dbReference>
<dbReference type="PANTHER" id="PTHR10658">
    <property type="entry name" value="PHOSPHATIDYLINOSITOL TRANSFER PROTEIN"/>
    <property type="match status" value="1"/>
</dbReference>
<evidence type="ECO:0000313" key="8">
    <source>
        <dbReference type="EMBL" id="CAG05290.1"/>
    </source>
</evidence>
<accession>Q4S242</accession>
<feature type="region of interest" description="Disordered" evidence="6">
    <location>
        <begin position="511"/>
        <end position="537"/>
    </location>
</feature>
<evidence type="ECO:0000256" key="4">
    <source>
        <dbReference type="ARBA" id="ARBA00022553"/>
    </source>
</evidence>
<dbReference type="InterPro" id="IPR004177">
    <property type="entry name" value="DDHD_dom"/>
</dbReference>
<dbReference type="InterPro" id="IPR023393">
    <property type="entry name" value="START-like_dom_sf"/>
</dbReference>
<dbReference type="GO" id="GO:0008526">
    <property type="term" value="F:phosphatidylinositol transfer activity"/>
    <property type="evidence" value="ECO:0007669"/>
    <property type="project" value="TreeGrafter"/>
</dbReference>
<dbReference type="GO" id="GO:0046872">
    <property type="term" value="F:metal ion binding"/>
    <property type="evidence" value="ECO:0007669"/>
    <property type="project" value="InterPro"/>
</dbReference>
<dbReference type="PROSITE" id="PS51043">
    <property type="entry name" value="DDHD"/>
    <property type="match status" value="1"/>
</dbReference>
<feature type="compositionally biased region" description="Basic and acidic residues" evidence="6">
    <location>
        <begin position="295"/>
        <end position="310"/>
    </location>
</feature>
<feature type="region of interest" description="Disordered" evidence="6">
    <location>
        <begin position="261"/>
        <end position="336"/>
    </location>
</feature>
<comment type="caution">
    <text evidence="8">The sequence shown here is derived from an EMBL/GenBank/DDBJ whole genome shotgun (WGS) entry which is preliminary data.</text>
</comment>
<evidence type="ECO:0000256" key="2">
    <source>
        <dbReference type="ARBA" id="ARBA00010316"/>
    </source>
</evidence>
<dbReference type="PANTHER" id="PTHR10658:SF84">
    <property type="entry name" value="MEMBRANE-ASSOCIATED PHOSPHATIDYLINOSITOL TRANSFER PROTEIN 2"/>
    <property type="match status" value="1"/>
</dbReference>
<evidence type="ECO:0000259" key="7">
    <source>
        <dbReference type="PROSITE" id="PS51043"/>
    </source>
</evidence>
<dbReference type="SMART" id="SM00775">
    <property type="entry name" value="LNS2"/>
    <property type="match status" value="1"/>
</dbReference>
<dbReference type="InterPro" id="IPR036412">
    <property type="entry name" value="HAD-like_sf"/>
</dbReference>
<protein>
    <submittedName>
        <fullName evidence="8">(spotted green pufferfish) hypothetical protein</fullName>
    </submittedName>
</protein>
<evidence type="ECO:0000256" key="3">
    <source>
        <dbReference type="ARBA" id="ARBA00022481"/>
    </source>
</evidence>
<gene>
    <name evidence="8" type="ORF">GSTENG00025264001</name>
</gene>
<dbReference type="FunFam" id="3.30.530.20:FF:000001">
    <property type="entry name" value="Phosphatidylinositol transfer protein membrane associated 2"/>
    <property type="match status" value="1"/>
</dbReference>
<proteinExistence type="inferred from homology"/>
<feature type="compositionally biased region" description="Polar residues" evidence="6">
    <location>
        <begin position="262"/>
        <end position="282"/>
    </location>
</feature>
<feature type="compositionally biased region" description="Basic residues" evidence="6">
    <location>
        <begin position="1483"/>
        <end position="1492"/>
    </location>
</feature>
<feature type="compositionally biased region" description="Basic and acidic residues" evidence="6">
    <location>
        <begin position="722"/>
        <end position="736"/>
    </location>
</feature>
<feature type="region of interest" description="Disordered" evidence="6">
    <location>
        <begin position="991"/>
        <end position="1038"/>
    </location>
</feature>
<dbReference type="InterPro" id="IPR031315">
    <property type="entry name" value="LNS2/PITP"/>
</dbReference>
<feature type="compositionally biased region" description="Polar residues" evidence="6">
    <location>
        <begin position="1029"/>
        <end position="1038"/>
    </location>
</feature>
<comment type="similarity">
    <text evidence="2">Belongs to the PtdIns transfer protein family. PI transfer class IIA subfamily.</text>
</comment>
<reference evidence="8" key="2">
    <citation type="submission" date="2004-02" db="EMBL/GenBank/DDBJ databases">
        <authorList>
            <consortium name="Genoscope"/>
            <consortium name="Whitehead Institute Centre for Genome Research"/>
        </authorList>
    </citation>
    <scope>NUCLEOTIDE SEQUENCE</scope>
</reference>
<keyword evidence="3" id="KW-0488">Methylation</keyword>
<dbReference type="InterPro" id="IPR023214">
    <property type="entry name" value="HAD_sf"/>
</dbReference>
<dbReference type="GO" id="GO:0008525">
    <property type="term" value="F:phosphatidylcholine transporter activity"/>
    <property type="evidence" value="ECO:0007669"/>
    <property type="project" value="TreeGrafter"/>
</dbReference>
<dbReference type="Gene3D" id="3.40.50.1000">
    <property type="entry name" value="HAD superfamily/HAD-like"/>
    <property type="match status" value="1"/>
</dbReference>
<feature type="region of interest" description="Disordered" evidence="6">
    <location>
        <begin position="1452"/>
        <end position="1537"/>
    </location>
</feature>
<reference evidence="8" key="1">
    <citation type="journal article" date="2004" name="Nature">
        <title>Genome duplication in the teleost fish Tetraodon nigroviridis reveals the early vertebrate proto-karyotype.</title>
        <authorList>
            <person name="Jaillon O."/>
            <person name="Aury J.-M."/>
            <person name="Brunet F."/>
            <person name="Petit J.-L."/>
            <person name="Stange-Thomann N."/>
            <person name="Mauceli E."/>
            <person name="Bouneau L."/>
            <person name="Fischer C."/>
            <person name="Ozouf-Costaz C."/>
            <person name="Bernot A."/>
            <person name="Nicaud S."/>
            <person name="Jaffe D."/>
            <person name="Fisher S."/>
            <person name="Lutfalla G."/>
            <person name="Dossat C."/>
            <person name="Segurens B."/>
            <person name="Dasilva C."/>
            <person name="Salanoubat M."/>
            <person name="Levy M."/>
            <person name="Boudet N."/>
            <person name="Castellano S."/>
            <person name="Anthouard V."/>
            <person name="Jubin C."/>
            <person name="Castelli V."/>
            <person name="Katinka M."/>
            <person name="Vacherie B."/>
            <person name="Biemont C."/>
            <person name="Skalli Z."/>
            <person name="Cattolico L."/>
            <person name="Poulain J."/>
            <person name="De Berardinis V."/>
            <person name="Cruaud C."/>
            <person name="Duprat S."/>
            <person name="Brottier P."/>
            <person name="Coutanceau J.-P."/>
            <person name="Gouzy J."/>
            <person name="Parra G."/>
            <person name="Lardier G."/>
            <person name="Chapple C."/>
            <person name="McKernan K.J."/>
            <person name="McEwan P."/>
            <person name="Bosak S."/>
            <person name="Kellis M."/>
            <person name="Volff J.-N."/>
            <person name="Guigo R."/>
            <person name="Zody M.C."/>
            <person name="Mesirov J."/>
            <person name="Lindblad-Toh K."/>
            <person name="Birren B."/>
            <person name="Nusbaum C."/>
            <person name="Kahn D."/>
            <person name="Robinson-Rechavi M."/>
            <person name="Laudet V."/>
            <person name="Schachter V."/>
            <person name="Quetier F."/>
            <person name="Saurin W."/>
            <person name="Scarpelli C."/>
            <person name="Wincker P."/>
            <person name="Lander E.S."/>
            <person name="Weissenbach J."/>
            <person name="Roest Crollius H."/>
        </authorList>
    </citation>
    <scope>NUCLEOTIDE SEQUENCE [LARGE SCALE GENOMIC DNA]</scope>
</reference>
<feature type="compositionally biased region" description="Low complexity" evidence="6">
    <location>
        <begin position="284"/>
        <end position="294"/>
    </location>
</feature>
<dbReference type="PRINTS" id="PR00391">
    <property type="entry name" value="PITRANSFER"/>
</dbReference>
<dbReference type="GO" id="GO:0005737">
    <property type="term" value="C:cytoplasm"/>
    <property type="evidence" value="ECO:0007669"/>
    <property type="project" value="TreeGrafter"/>
</dbReference>
<dbReference type="Pfam" id="PF24694">
    <property type="entry name" value="LNS2_PITM1-3"/>
    <property type="match status" value="1"/>
</dbReference>
<dbReference type="CDD" id="cd08889">
    <property type="entry name" value="SRPBCC_PITPNM1-2_like"/>
    <property type="match status" value="1"/>
</dbReference>
<name>Q4S242_TETNG</name>
<dbReference type="Gene3D" id="3.30.530.20">
    <property type="match status" value="1"/>
</dbReference>
<dbReference type="Pfam" id="PF02862">
    <property type="entry name" value="DDHD"/>
    <property type="match status" value="1"/>
</dbReference>
<dbReference type="InterPro" id="IPR055261">
    <property type="entry name" value="PI_transfer_N"/>
</dbReference>
<dbReference type="OrthoDB" id="10053061at2759"/>
<evidence type="ECO:0000256" key="6">
    <source>
        <dbReference type="SAM" id="MobiDB-lite"/>
    </source>
</evidence>
<feature type="region of interest" description="Disordered" evidence="6">
    <location>
        <begin position="698"/>
        <end position="739"/>
    </location>
</feature>
<feature type="domain" description="DDHD" evidence="7">
    <location>
        <begin position="783"/>
        <end position="1111"/>
    </location>
</feature>
<keyword evidence="4" id="KW-0597">Phosphoprotein</keyword>
<dbReference type="GO" id="GO:0012505">
    <property type="term" value="C:endomembrane system"/>
    <property type="evidence" value="ECO:0007669"/>
    <property type="project" value="UniProtKB-SubCell"/>
</dbReference>
<keyword evidence="5" id="KW-0106">Calcium</keyword>
<dbReference type="SMART" id="SM01127">
    <property type="entry name" value="DDHD"/>
    <property type="match status" value="1"/>
</dbReference>
<dbReference type="KEGG" id="tng:GSTEN00025264G001"/>
<dbReference type="GO" id="GO:0031210">
    <property type="term" value="F:phosphatidylcholine binding"/>
    <property type="evidence" value="ECO:0007669"/>
    <property type="project" value="TreeGrafter"/>
</dbReference>
<evidence type="ECO:0000256" key="5">
    <source>
        <dbReference type="ARBA" id="ARBA00022837"/>
    </source>
</evidence>
<dbReference type="FunFam" id="3.40.50.1000:FF:000173">
    <property type="entry name" value="Membrane-associated phosphatidylinositol transfer protein 2"/>
    <property type="match status" value="1"/>
</dbReference>
<feature type="non-terminal residue" evidence="8">
    <location>
        <position position="1"/>
    </location>
</feature>
<dbReference type="Pfam" id="PF02121">
    <property type="entry name" value="IP_trans"/>
    <property type="match status" value="1"/>
</dbReference>
<sequence>MLIKEYRIPMPMSVEEYRIAQLYMIQKKSREESCGEGSGVEILENKPYQDGPGGSGQYTHKVYHIGKHIPSWFCAILPQAALRVEEESWNAYPYTRTRYTCPFVEKFSIDIETYYKPDTGDQGDVFTMSAAEKRQRTVDPIDIVKDYIPPHEYLAEEDPKLYQSVKTRRGPLSDNWIEEINQNTAQAAVMCAYKLCKVEFRYWGMQSKIERFIHDVGLRKVMVRAHRQAWCWQDEWYGLTIEDIRQLELETQLALAKKMGHYNQSEEGGTETNGSSVSQDQDPGSEAAGSPAEAEGGKLGDSLESRRELTKQWSTSSRSSNRSSKRGGEASLAGEPAASRVPAAAASCAVFPPCAGSPSHQSISEWRMQSIARDSEDSTDDEFFDAHEDFSDSEEIFVKDISKWSSNDLMDKIETIEVEEAQEALYQEAGGDYAAMSGEERQMEVHSSASSHRFARWNSRPRSPPCVLFPVPVSCRTARLSGASSRPRSTSWCWSSTEGISWTPVQVQTPPSLAASSETAPAAPLCPAGEQNSKQGDENTLNGVFETVMRVHYPAALGRIAVRTVPCPAVCVDAFSLVSNLSPYSYDESCLSSSQDHIPLAALPLLATSAPQYQDAVATVILRANQVYGDFIKSLEGESFNGQVCVLGDCVGGILGFDALCSSSVTVSESQNSSRRGSTISVQDTDLLSPGIIINSVSPSSPTLEGSRHLSRSNIDIPRSSGPDDPKRQLPRKRSDSSTYELDTIKHHQAFLSSLHSSVLLGEPGSRRSSSSTMLEGGSLGKFDFEVTDFFLFGSPLGLVLALRKTVVPSLDVSALRPACQQVYNLFHPADPSASRLEPLLDKRFHVLPPFSVPRYQRFPLGDGHSALLVETVQSNPQLLLEPSGAASGRCQDQSVSETSILVPVLNWPSSQLQSDAESAHTHITVDGQCPLSASPGVPHLRFNRRASEASLASQVSGLADSYTASNMASTHQCDASRTKRPRLMSRLALPYDRLASRRAPPRSRPRAGQVLQKPQGAESEPRSGFSPDVTSDPASDFTHVTSGVTDFSVGPLSPGEQVASRWWGSKRIDYALYCPDALTAFPTVALPHLFHASYWESTDVVSFLLRQVMRHENSSILELDGKEVSEFTPSKPREKWLRKRTHVKIRNVTANHRVNDAVCTEDGAQVLTGRFMYGPLDMVTLTGEKVRPGQVVDLVGGATKRNLRRVCLPQIDIHIMTQPPSGEWVHFHTELTNSSGRVSYVLPENKRLGIGVFPVKMVVRGDHTSADSYLTVVPRGTEFVVFSIDGSFAASVSIMGSDPKVRAGAVDVVRYWQDLGYLIVYVTGRPDMQKQRVVAWLSQHNFPHGVVSFCDGLVHDPLRHKANFLKSLIAEAHMRIFAAYGSTKDISVYSSIGLPPSHIYIVGRPTKKMQSQCQVRERRGRHRRVKAEPAQGRLSLSPAVHLRRLRVPPVPAAVQPAVPSRQVLQRPHGPPQEQLRPERRRRDFLRKRNHIFRTISSQQPGGSGAGSPGQPGRTERTLSQCEVEREPGLGPATQRSMSIAAGCWGRSGSAREPGGGLLGP</sequence>
<dbReference type="GO" id="GO:0035091">
    <property type="term" value="F:phosphatidylinositol binding"/>
    <property type="evidence" value="ECO:0007669"/>
    <property type="project" value="TreeGrafter"/>
</dbReference>
<comment type="subcellular location">
    <subcellularLocation>
        <location evidence="1">Endomembrane system</location>
        <topology evidence="1">Peripheral membrane protein</topology>
    </subcellularLocation>
</comment>
<evidence type="ECO:0000256" key="1">
    <source>
        <dbReference type="ARBA" id="ARBA00004184"/>
    </source>
</evidence>